<evidence type="ECO:0000313" key="2">
    <source>
        <dbReference type="EMBL" id="RCG19310.1"/>
    </source>
</evidence>
<organism evidence="2 3">
    <name type="scientific">Streptomyces reniochalinae</name>
    <dbReference type="NCBI Taxonomy" id="2250578"/>
    <lineage>
        <taxon>Bacteria</taxon>
        <taxon>Bacillati</taxon>
        <taxon>Actinomycetota</taxon>
        <taxon>Actinomycetes</taxon>
        <taxon>Kitasatosporales</taxon>
        <taxon>Streptomycetaceae</taxon>
        <taxon>Streptomyces</taxon>
    </lineage>
</organism>
<dbReference type="EMBL" id="QOIM01000030">
    <property type="protein sequence ID" value="RCG19310.1"/>
    <property type="molecule type" value="Genomic_DNA"/>
</dbReference>
<feature type="compositionally biased region" description="Gly residues" evidence="1">
    <location>
        <begin position="398"/>
        <end position="416"/>
    </location>
</feature>
<proteinExistence type="predicted"/>
<dbReference type="AlphaFoldDB" id="A0A367EQ33"/>
<gene>
    <name evidence="2" type="ORF">DQ392_11640</name>
</gene>
<feature type="compositionally biased region" description="Basic residues" evidence="1">
    <location>
        <begin position="336"/>
        <end position="345"/>
    </location>
</feature>
<comment type="caution">
    <text evidence="2">The sequence shown here is derived from an EMBL/GenBank/DDBJ whole genome shotgun (WGS) entry which is preliminary data.</text>
</comment>
<feature type="compositionally biased region" description="Basic and acidic residues" evidence="1">
    <location>
        <begin position="280"/>
        <end position="292"/>
    </location>
</feature>
<sequence length="485" mass="46829">MAEDRYSWLDEETAERLLRGLPVDPPDGGESDEGSASRPRADAARAADTAGHSGPPSASRSRSRRSSGPGPGLGSRSGGDGPDAPGRGSAGRYGVPSKEWFAEADRRTAARLAAALEDLAAAHTVPRAPAPDAASDAAPGAAPVELPGESAALEAFRTARLGGAHAGPAAPAAARAGSGADLGLTSGATGERPGGAGTGTGRERGRGRTRYLLTGRPLRAGFAVAVAGCALGGVAVAAGTGVLPTPFTGGGAPAATVSPAATPTGEGPEASPGGDEDAEGRDTAGDERRTPRESVSGGPSHDDGGGHQDDKHPGDPRDLANSGGGGERDKDDGGRKDKKPGKKPGKGPGDSDDRKEAIAVALCKAYTANKLEADDRKKLERAAGGRAVVRKFCSQYGNSGGSTPGGGQGGTPGGPGDGDDGSDGSDGSGGSDGSTGGGSHPSVPGDDTGGVGDTGGSDTPSAPADPGEGSAGGANSGVTGATSGP</sequence>
<feature type="region of interest" description="Disordered" evidence="1">
    <location>
        <begin position="165"/>
        <end position="207"/>
    </location>
</feature>
<feature type="compositionally biased region" description="Gly residues" evidence="1">
    <location>
        <begin position="424"/>
        <end position="439"/>
    </location>
</feature>
<evidence type="ECO:0000313" key="3">
    <source>
        <dbReference type="Proteomes" id="UP000253507"/>
    </source>
</evidence>
<name>A0A367EQ33_9ACTN</name>
<evidence type="ECO:0008006" key="4">
    <source>
        <dbReference type="Google" id="ProtNLM"/>
    </source>
</evidence>
<reference evidence="2 3" key="1">
    <citation type="submission" date="2018-06" db="EMBL/GenBank/DDBJ databases">
        <title>Streptomyces reniochalinae sp. nov. and Streptomyces diacarnus sp. nov. from marine sponges.</title>
        <authorList>
            <person name="Li L."/>
        </authorList>
    </citation>
    <scope>NUCLEOTIDE SEQUENCE [LARGE SCALE GENOMIC DNA]</scope>
    <source>
        <strain evidence="2 3">LHW50302</strain>
    </source>
</reference>
<evidence type="ECO:0000256" key="1">
    <source>
        <dbReference type="SAM" id="MobiDB-lite"/>
    </source>
</evidence>
<feature type="compositionally biased region" description="Low complexity" evidence="1">
    <location>
        <begin position="165"/>
        <end position="191"/>
    </location>
</feature>
<feature type="compositionally biased region" description="Low complexity" evidence="1">
    <location>
        <begin position="253"/>
        <end position="265"/>
    </location>
</feature>
<keyword evidence="3" id="KW-1185">Reference proteome</keyword>
<feature type="region of interest" description="Disordered" evidence="1">
    <location>
        <begin position="249"/>
        <end position="485"/>
    </location>
</feature>
<protein>
    <recommendedName>
        <fullName evidence="4">Extensin</fullName>
    </recommendedName>
</protein>
<feature type="compositionally biased region" description="Basic and acidic residues" evidence="1">
    <location>
        <begin position="326"/>
        <end position="335"/>
    </location>
</feature>
<feature type="compositionally biased region" description="Low complexity" evidence="1">
    <location>
        <begin position="46"/>
        <end position="60"/>
    </location>
</feature>
<feature type="compositionally biased region" description="Basic and acidic residues" evidence="1">
    <location>
        <begin position="371"/>
        <end position="383"/>
    </location>
</feature>
<feature type="compositionally biased region" description="Gly residues" evidence="1">
    <location>
        <begin position="69"/>
        <end position="81"/>
    </location>
</feature>
<accession>A0A367EQ33</accession>
<dbReference type="Proteomes" id="UP000253507">
    <property type="component" value="Unassembled WGS sequence"/>
</dbReference>
<feature type="compositionally biased region" description="Polar residues" evidence="1">
    <location>
        <begin position="476"/>
        <end position="485"/>
    </location>
</feature>
<feature type="compositionally biased region" description="Basic and acidic residues" evidence="1">
    <location>
        <begin position="300"/>
        <end position="318"/>
    </location>
</feature>
<feature type="region of interest" description="Disordered" evidence="1">
    <location>
        <begin position="16"/>
        <end position="96"/>
    </location>
</feature>